<evidence type="ECO:0000313" key="3">
    <source>
        <dbReference type="Proteomes" id="UP000324222"/>
    </source>
</evidence>
<name>A0A5B7HXD4_PORTR</name>
<evidence type="ECO:0000313" key="2">
    <source>
        <dbReference type="EMBL" id="MPC73084.1"/>
    </source>
</evidence>
<keyword evidence="1" id="KW-0472">Membrane</keyword>
<reference evidence="2 3" key="1">
    <citation type="submission" date="2019-05" db="EMBL/GenBank/DDBJ databases">
        <title>Another draft genome of Portunus trituberculatus and its Hox gene families provides insights of decapod evolution.</title>
        <authorList>
            <person name="Jeong J.-H."/>
            <person name="Song I."/>
            <person name="Kim S."/>
            <person name="Choi T."/>
            <person name="Kim D."/>
            <person name="Ryu S."/>
            <person name="Kim W."/>
        </authorList>
    </citation>
    <scope>NUCLEOTIDE SEQUENCE [LARGE SCALE GENOMIC DNA]</scope>
    <source>
        <tissue evidence="2">Muscle</tissue>
    </source>
</reference>
<accession>A0A5B7HXD4</accession>
<dbReference type="EMBL" id="VSRR010036047">
    <property type="protein sequence ID" value="MPC73084.1"/>
    <property type="molecule type" value="Genomic_DNA"/>
</dbReference>
<evidence type="ECO:0000256" key="1">
    <source>
        <dbReference type="SAM" id="Phobius"/>
    </source>
</evidence>
<dbReference type="AlphaFoldDB" id="A0A5B7HXD4"/>
<organism evidence="2 3">
    <name type="scientific">Portunus trituberculatus</name>
    <name type="common">Swimming crab</name>
    <name type="synonym">Neptunus trituberculatus</name>
    <dbReference type="NCBI Taxonomy" id="210409"/>
    <lineage>
        <taxon>Eukaryota</taxon>
        <taxon>Metazoa</taxon>
        <taxon>Ecdysozoa</taxon>
        <taxon>Arthropoda</taxon>
        <taxon>Crustacea</taxon>
        <taxon>Multicrustacea</taxon>
        <taxon>Malacostraca</taxon>
        <taxon>Eumalacostraca</taxon>
        <taxon>Eucarida</taxon>
        <taxon>Decapoda</taxon>
        <taxon>Pleocyemata</taxon>
        <taxon>Brachyura</taxon>
        <taxon>Eubrachyura</taxon>
        <taxon>Portunoidea</taxon>
        <taxon>Portunidae</taxon>
        <taxon>Portuninae</taxon>
        <taxon>Portunus</taxon>
    </lineage>
</organism>
<sequence>MSHECLKSVSLIGGTEEEKSLEEIKWDEGRECEGRVECVWSDGGVTVCVVTIATMLCCGVVLTVVMLWHSVVVRNVEW</sequence>
<feature type="transmembrane region" description="Helical" evidence="1">
    <location>
        <begin position="44"/>
        <end position="68"/>
    </location>
</feature>
<comment type="caution">
    <text evidence="2">The sequence shown here is derived from an EMBL/GenBank/DDBJ whole genome shotgun (WGS) entry which is preliminary data.</text>
</comment>
<evidence type="ECO:0008006" key="4">
    <source>
        <dbReference type="Google" id="ProtNLM"/>
    </source>
</evidence>
<proteinExistence type="predicted"/>
<protein>
    <recommendedName>
        <fullName evidence="4">Transmembrane protein</fullName>
    </recommendedName>
</protein>
<keyword evidence="3" id="KW-1185">Reference proteome</keyword>
<keyword evidence="1" id="KW-1133">Transmembrane helix</keyword>
<gene>
    <name evidence="2" type="ORF">E2C01_067402</name>
</gene>
<keyword evidence="1" id="KW-0812">Transmembrane</keyword>
<dbReference type="Proteomes" id="UP000324222">
    <property type="component" value="Unassembled WGS sequence"/>
</dbReference>